<dbReference type="AlphaFoldDB" id="A0A9N7G1S2"/>
<dbReference type="EMBL" id="CP001659">
    <property type="protein sequence ID" value="ACT33625.1"/>
    <property type="molecule type" value="Genomic_DNA"/>
</dbReference>
<proteinExistence type="predicted"/>
<reference evidence="1 2" key="1">
    <citation type="submission" date="2009-06" db="EMBL/GenBank/DDBJ databases">
        <authorList>
            <person name="Shrivastava S."/>
            <person name="Brinkac L.B."/>
            <person name="Brown J.L."/>
            <person name="Bruce D.B."/>
            <person name="Detter C."/>
            <person name="Green L.D."/>
            <person name="Munk C.A."/>
            <person name="Rogers Y.C."/>
            <person name="Tapia R."/>
            <person name="Saunders E.S."/>
            <person name="Sims D.R."/>
            <person name="Smith L.A."/>
            <person name="Smith T.J."/>
            <person name="Sutton G."/>
            <person name="Brettin T."/>
        </authorList>
    </citation>
    <scope>NUCLEOTIDE SEQUENCE [LARGE SCALE GENOMIC DNA]</scope>
    <source>
        <strain evidence="2">D str. 1873</strain>
        <plasmid evidence="1 2">pCLG1</plasmid>
    </source>
</reference>
<name>A0A9N7G1S2_CLOBO</name>
<geneLocation type="plasmid" evidence="1 2">
    <name>pCLG1</name>
</geneLocation>
<evidence type="ECO:0000313" key="1">
    <source>
        <dbReference type="EMBL" id="ACT33625.1"/>
    </source>
</evidence>
<sequence>MLIDYNPSGKHYLGTQVKLNMATSIGTKNQIYVSGSWSPDQV</sequence>
<dbReference type="Proteomes" id="UP000006160">
    <property type="component" value="Plasmid pCLG1"/>
</dbReference>
<accession>A0A9N7G1S2</accession>
<dbReference type="RefSeq" id="WP_012775953.1">
    <property type="nucleotide sequence ID" value="NC_012946.1"/>
</dbReference>
<gene>
    <name evidence="1" type="ORF">CLG_0089</name>
</gene>
<organism evidence="1 2">
    <name type="scientific">Clostridium botulinum D str. 1873</name>
    <dbReference type="NCBI Taxonomy" id="592027"/>
    <lineage>
        <taxon>Bacteria</taxon>
        <taxon>Bacillati</taxon>
        <taxon>Bacillota</taxon>
        <taxon>Clostridia</taxon>
        <taxon>Eubacteriales</taxon>
        <taxon>Clostridiaceae</taxon>
        <taxon>Clostridium</taxon>
    </lineage>
</organism>
<protein>
    <submittedName>
        <fullName evidence="1">Uncharacterized protein</fullName>
    </submittedName>
</protein>
<evidence type="ECO:0000313" key="2">
    <source>
        <dbReference type="Proteomes" id="UP000006160"/>
    </source>
</evidence>
<keyword evidence="1" id="KW-0614">Plasmid</keyword>